<proteinExistence type="predicted"/>
<comment type="subcellular location">
    <subcellularLocation>
        <location evidence="1">Membrane</location>
        <topology evidence="1">Multi-pass membrane protein</topology>
    </subcellularLocation>
</comment>
<dbReference type="GO" id="GO:0016020">
    <property type="term" value="C:membrane"/>
    <property type="evidence" value="ECO:0007669"/>
    <property type="project" value="UniProtKB-SubCell"/>
</dbReference>
<dbReference type="AlphaFoldDB" id="A0A4Y2EFC2"/>
<evidence type="ECO:0000256" key="4">
    <source>
        <dbReference type="ARBA" id="ARBA00023136"/>
    </source>
</evidence>
<dbReference type="OrthoDB" id="10068077at2759"/>
<name>A0A4Y2EFC2_ARAVE</name>
<dbReference type="InterPro" id="IPR036259">
    <property type="entry name" value="MFS_trans_sf"/>
</dbReference>
<evidence type="ECO:0000256" key="3">
    <source>
        <dbReference type="ARBA" id="ARBA00022989"/>
    </source>
</evidence>
<dbReference type="GO" id="GO:0006820">
    <property type="term" value="P:monoatomic anion transport"/>
    <property type="evidence" value="ECO:0007669"/>
    <property type="project" value="TreeGrafter"/>
</dbReference>
<organism evidence="5 7">
    <name type="scientific">Araneus ventricosus</name>
    <name type="common">Orbweaver spider</name>
    <name type="synonym">Epeira ventricosa</name>
    <dbReference type="NCBI Taxonomy" id="182803"/>
    <lineage>
        <taxon>Eukaryota</taxon>
        <taxon>Metazoa</taxon>
        <taxon>Ecdysozoa</taxon>
        <taxon>Arthropoda</taxon>
        <taxon>Chelicerata</taxon>
        <taxon>Arachnida</taxon>
        <taxon>Araneae</taxon>
        <taxon>Araneomorphae</taxon>
        <taxon>Entelegynae</taxon>
        <taxon>Araneoidea</taxon>
        <taxon>Araneidae</taxon>
        <taxon>Araneus</taxon>
    </lineage>
</organism>
<dbReference type="Proteomes" id="UP000499080">
    <property type="component" value="Unassembled WGS sequence"/>
</dbReference>
<keyword evidence="3" id="KW-1133">Transmembrane helix</keyword>
<dbReference type="PANTHER" id="PTHR11662:SF399">
    <property type="entry name" value="FI19708P1-RELATED"/>
    <property type="match status" value="1"/>
</dbReference>
<accession>A0A4Y2EFC2</accession>
<dbReference type="PANTHER" id="PTHR11662">
    <property type="entry name" value="SOLUTE CARRIER FAMILY 17"/>
    <property type="match status" value="1"/>
</dbReference>
<feature type="non-terminal residue" evidence="5">
    <location>
        <position position="1"/>
    </location>
</feature>
<protein>
    <submittedName>
        <fullName evidence="5">Uncharacterized protein</fullName>
    </submittedName>
</protein>
<keyword evidence="2" id="KW-0812">Transmembrane</keyword>
<evidence type="ECO:0000313" key="5">
    <source>
        <dbReference type="EMBL" id="GBM26555.1"/>
    </source>
</evidence>
<dbReference type="EMBL" id="BGPR01266042">
    <property type="protein sequence ID" value="GBM85389.1"/>
    <property type="molecule type" value="Genomic_DNA"/>
</dbReference>
<reference evidence="5 7" key="1">
    <citation type="journal article" date="2019" name="Sci. Rep.">
        <title>Orb-weaving spider Araneus ventricosus genome elucidates the spidroin gene catalogue.</title>
        <authorList>
            <person name="Kono N."/>
            <person name="Nakamura H."/>
            <person name="Ohtoshi R."/>
            <person name="Moran D.A.P."/>
            <person name="Shinohara A."/>
            <person name="Yoshida Y."/>
            <person name="Fujiwara M."/>
            <person name="Mori M."/>
            <person name="Tomita M."/>
            <person name="Arakawa K."/>
        </authorList>
    </citation>
    <scope>NUCLEOTIDE SEQUENCE [LARGE SCALE GENOMIC DNA]</scope>
</reference>
<gene>
    <name evidence="5" type="ORF">AVEN_115772_1</name>
    <name evidence="6" type="ORF">AVEN_240711_1</name>
</gene>
<evidence type="ECO:0000256" key="1">
    <source>
        <dbReference type="ARBA" id="ARBA00004141"/>
    </source>
</evidence>
<keyword evidence="4" id="KW-0472">Membrane</keyword>
<keyword evidence="7" id="KW-1185">Reference proteome</keyword>
<evidence type="ECO:0000256" key="2">
    <source>
        <dbReference type="ARBA" id="ARBA00022692"/>
    </source>
</evidence>
<dbReference type="InterPro" id="IPR050382">
    <property type="entry name" value="MFS_Na/Anion_cotransporter"/>
</dbReference>
<dbReference type="Gene3D" id="1.20.1250.20">
    <property type="entry name" value="MFS general substrate transporter like domains"/>
    <property type="match status" value="1"/>
</dbReference>
<sequence>VLTYLTINTMISQWAPKLESSRITSIVFSGASVWSVLSLTTSGMMCKSKALGGWPSAFYVFGLSFA</sequence>
<dbReference type="SUPFAM" id="SSF103473">
    <property type="entry name" value="MFS general substrate transporter"/>
    <property type="match status" value="1"/>
</dbReference>
<comment type="caution">
    <text evidence="5">The sequence shown here is derived from an EMBL/GenBank/DDBJ whole genome shotgun (WGS) entry which is preliminary data.</text>
</comment>
<dbReference type="EMBL" id="BGPR01092262">
    <property type="protein sequence ID" value="GBM26555.1"/>
    <property type="molecule type" value="Genomic_DNA"/>
</dbReference>
<dbReference type="GO" id="GO:0022857">
    <property type="term" value="F:transmembrane transporter activity"/>
    <property type="evidence" value="ECO:0007669"/>
    <property type="project" value="TreeGrafter"/>
</dbReference>
<evidence type="ECO:0000313" key="6">
    <source>
        <dbReference type="EMBL" id="GBM85389.1"/>
    </source>
</evidence>
<evidence type="ECO:0000313" key="7">
    <source>
        <dbReference type="Proteomes" id="UP000499080"/>
    </source>
</evidence>